<dbReference type="SMART" id="SM00327">
    <property type="entry name" value="VWA"/>
    <property type="match status" value="1"/>
</dbReference>
<dbReference type="KEGG" id="mpk:VL20_2118"/>
<dbReference type="Gene3D" id="3.40.50.410">
    <property type="entry name" value="von Willebrand factor, type A domain"/>
    <property type="match status" value="1"/>
</dbReference>
<dbReference type="AlphaFoldDB" id="A0A0K1RZA8"/>
<reference evidence="2 3" key="1">
    <citation type="journal article" date="2016" name="Stand. Genomic Sci.">
        <title>Complete genome sequence and genomic characterization of Microcystis panniformis FACHB 1757 by third-generation sequencing.</title>
        <authorList>
            <person name="Zhang J.Y."/>
            <person name="Guan R."/>
            <person name="Zhang H.J."/>
            <person name="Li H."/>
            <person name="Xiao P."/>
            <person name="Yu G.L."/>
            <person name="Du L."/>
            <person name="Cao D.M."/>
            <person name="Zhu B.C."/>
            <person name="Li R.H."/>
            <person name="Lu Z.H."/>
        </authorList>
    </citation>
    <scope>NUCLEOTIDE SEQUENCE [LARGE SCALE GENOMIC DNA]</scope>
    <source>
        <strain evidence="2 3">FACHB-1757</strain>
    </source>
</reference>
<gene>
    <name evidence="2" type="ORF">VL20_2118</name>
</gene>
<proteinExistence type="predicted"/>
<dbReference type="PROSITE" id="PS50234">
    <property type="entry name" value="VWFA"/>
    <property type="match status" value="1"/>
</dbReference>
<name>A0A0K1RZA8_9CHRO</name>
<organism evidence="2 3">
    <name type="scientific">Microcystis panniformis FACHB-1757</name>
    <dbReference type="NCBI Taxonomy" id="1638788"/>
    <lineage>
        <taxon>Bacteria</taxon>
        <taxon>Bacillati</taxon>
        <taxon>Cyanobacteriota</taxon>
        <taxon>Cyanophyceae</taxon>
        <taxon>Oscillatoriophycideae</taxon>
        <taxon>Chroococcales</taxon>
        <taxon>Microcystaceae</taxon>
        <taxon>Microcystis</taxon>
    </lineage>
</organism>
<dbReference type="Gene3D" id="3.40.190.10">
    <property type="entry name" value="Periplasmic binding protein-like II"/>
    <property type="match status" value="2"/>
</dbReference>
<dbReference type="SUPFAM" id="SSF53300">
    <property type="entry name" value="vWA-like"/>
    <property type="match status" value="1"/>
</dbReference>
<dbReference type="EMBL" id="CP011339">
    <property type="protein sequence ID" value="AKV67232.1"/>
    <property type="molecule type" value="Genomic_DNA"/>
</dbReference>
<dbReference type="InterPro" id="IPR051173">
    <property type="entry name" value="Ca_channel_alpha-2/delta"/>
</dbReference>
<dbReference type="Pfam" id="PF13416">
    <property type="entry name" value="SBP_bac_8"/>
    <property type="match status" value="1"/>
</dbReference>
<dbReference type="PATRIC" id="fig|1638788.3.peg.2132"/>
<dbReference type="Proteomes" id="UP000068167">
    <property type="component" value="Chromosome"/>
</dbReference>
<dbReference type="PANTHER" id="PTHR10166:SF37">
    <property type="entry name" value="STOLID, ISOFORM H"/>
    <property type="match status" value="1"/>
</dbReference>
<accession>A0A0K1RZA8</accession>
<dbReference type="Pfam" id="PF00092">
    <property type="entry name" value="VWA"/>
    <property type="match status" value="1"/>
</dbReference>
<dbReference type="GO" id="GO:0005891">
    <property type="term" value="C:voltage-gated calcium channel complex"/>
    <property type="evidence" value="ECO:0007669"/>
    <property type="project" value="TreeGrafter"/>
</dbReference>
<dbReference type="GO" id="GO:0005245">
    <property type="term" value="F:voltage-gated calcium channel activity"/>
    <property type="evidence" value="ECO:0007669"/>
    <property type="project" value="TreeGrafter"/>
</dbReference>
<sequence>MIKRQNLAFSRYLTSVTPLTVLSTLVFLGACGQQPQQQGSQQPRQQGLEVKFLVGSDLAQFCQQAATKLNQSQPKLASGEAFYLSCEAKGSGDVVQTILSLAQQYQNGTLKADAPEFPTLLSVDGEIYQSQLIYQMNKLFPGQNYIPEITDSPLIAYSPMVFMTNADLAKGLEKVEDPFVALAKLDNYRQLDPKAPPLPITYVHTAPTRSNSGLQTLVAQFAAVAGKRPEDLTVADVEKYQGQIQQIQSKITRYGTSTASLAQSMVANGPFWASVASVYESLVIAANSQAGSNQTRYQAVYPKATFSSNMRAILANAPWISDREKEAAEKVIEFILLPETQQIAADLGLRPGVPGVALGSKFSAEFGVNPQPTYDSYRSPQPEVVEAMLKSWQNYAKKPSQVAVVIDTSGSMEGQKLTSVKNTLLNYVQNLGPKERIALISFNSVINEPVIIEGTPQGRDRGIEFIGQLRSSGGTRLYDSALYARNWLSQNLRTDTINAVLILTDGEDSGSQINLDQLEQELQKSGFSSDQRIAFFTIGYGKEGEFNPQALQKIAEVNGGYYRQGDPATISTVMGDLQVEF</sequence>
<dbReference type="SUPFAM" id="SSF53850">
    <property type="entry name" value="Periplasmic binding protein-like II"/>
    <property type="match status" value="1"/>
</dbReference>
<dbReference type="RefSeq" id="WP_052276257.1">
    <property type="nucleotide sequence ID" value="NZ_CP011339.1"/>
</dbReference>
<dbReference type="InterPro" id="IPR036465">
    <property type="entry name" value="vWFA_dom_sf"/>
</dbReference>
<protein>
    <recommendedName>
        <fullName evidence="1">VWFA domain-containing protein</fullName>
    </recommendedName>
</protein>
<evidence type="ECO:0000259" key="1">
    <source>
        <dbReference type="PROSITE" id="PS50234"/>
    </source>
</evidence>
<dbReference type="InterPro" id="IPR006059">
    <property type="entry name" value="SBP"/>
</dbReference>
<feature type="domain" description="VWFA" evidence="1">
    <location>
        <begin position="401"/>
        <end position="577"/>
    </location>
</feature>
<evidence type="ECO:0000313" key="3">
    <source>
        <dbReference type="Proteomes" id="UP000068167"/>
    </source>
</evidence>
<dbReference type="PANTHER" id="PTHR10166">
    <property type="entry name" value="VOLTAGE-DEPENDENT CALCIUM CHANNEL SUBUNIT ALPHA-2/DELTA-RELATED"/>
    <property type="match status" value="1"/>
</dbReference>
<dbReference type="PROSITE" id="PS51257">
    <property type="entry name" value="PROKAR_LIPOPROTEIN"/>
    <property type="match status" value="1"/>
</dbReference>
<dbReference type="CDD" id="cd00198">
    <property type="entry name" value="vWFA"/>
    <property type="match status" value="1"/>
</dbReference>
<keyword evidence="3" id="KW-1185">Reference proteome</keyword>
<dbReference type="InterPro" id="IPR002035">
    <property type="entry name" value="VWF_A"/>
</dbReference>
<evidence type="ECO:0000313" key="2">
    <source>
        <dbReference type="EMBL" id="AKV67232.1"/>
    </source>
</evidence>